<dbReference type="EMBL" id="JADIMI010000070">
    <property type="protein sequence ID" value="MBO8452726.1"/>
    <property type="molecule type" value="Genomic_DNA"/>
</dbReference>
<evidence type="ECO:0000313" key="2">
    <source>
        <dbReference type="EMBL" id="MBO8452726.1"/>
    </source>
</evidence>
<feature type="signal peptide" evidence="1">
    <location>
        <begin position="1"/>
        <end position="21"/>
    </location>
</feature>
<evidence type="ECO:0000256" key="1">
    <source>
        <dbReference type="SAM" id="SignalP"/>
    </source>
</evidence>
<reference evidence="2" key="2">
    <citation type="journal article" date="2021" name="PeerJ">
        <title>Extensive microbial diversity within the chicken gut microbiome revealed by metagenomics and culture.</title>
        <authorList>
            <person name="Gilroy R."/>
            <person name="Ravi A."/>
            <person name="Getino M."/>
            <person name="Pursley I."/>
            <person name="Horton D.L."/>
            <person name="Alikhan N.F."/>
            <person name="Baker D."/>
            <person name="Gharbi K."/>
            <person name="Hall N."/>
            <person name="Watson M."/>
            <person name="Adriaenssens E.M."/>
            <person name="Foster-Nyarko E."/>
            <person name="Jarju S."/>
            <person name="Secka A."/>
            <person name="Antonio M."/>
            <person name="Oren A."/>
            <person name="Chaudhuri R.R."/>
            <person name="La Ragione R."/>
            <person name="Hildebrand F."/>
            <person name="Pallen M.J."/>
        </authorList>
    </citation>
    <scope>NUCLEOTIDE SEQUENCE</scope>
    <source>
        <strain evidence="2">B1-20833</strain>
    </source>
</reference>
<dbReference type="Proteomes" id="UP000823661">
    <property type="component" value="Unassembled WGS sequence"/>
</dbReference>
<name>A0A9D9EW44_9BACT</name>
<proteinExistence type="predicted"/>
<feature type="chain" id="PRO_5038978560" evidence="1">
    <location>
        <begin position="22"/>
        <end position="280"/>
    </location>
</feature>
<dbReference type="AlphaFoldDB" id="A0A9D9EW44"/>
<sequence>MKRFLISVMAVLIPVSMFSQAQITTKKMKLEDFPEKVTKVVLSGNMFIDGAIEDAVKNRWTVSPYEFCSFQEFESLKGKEDYYFLMVVTGQFRKESVPGLAMLSLVKGGKGSDLSLDKMLEVVTVPICSADYPSGREITFMPALIDIVQNHVLASMERDYSAYGGLETNSTRLDAARSKRIVIADTDLSSEVDDAFLEALPGDRIEIVPEADADALLEAGVSNTLVSYTVSPYDAGPGSYCYKMLVDTQTHSLYYYRKHRISKNAGPGFLPEDISRIARR</sequence>
<evidence type="ECO:0000313" key="3">
    <source>
        <dbReference type="Proteomes" id="UP000823661"/>
    </source>
</evidence>
<reference evidence="2" key="1">
    <citation type="submission" date="2020-10" db="EMBL/GenBank/DDBJ databases">
        <authorList>
            <person name="Gilroy R."/>
        </authorList>
    </citation>
    <scope>NUCLEOTIDE SEQUENCE</scope>
    <source>
        <strain evidence="2">B1-20833</strain>
    </source>
</reference>
<keyword evidence="1" id="KW-0732">Signal</keyword>
<accession>A0A9D9EW44</accession>
<gene>
    <name evidence="2" type="ORF">IAC06_07580</name>
</gene>
<comment type="caution">
    <text evidence="2">The sequence shown here is derived from an EMBL/GenBank/DDBJ whole genome shotgun (WGS) entry which is preliminary data.</text>
</comment>
<protein>
    <submittedName>
        <fullName evidence="2">Uncharacterized protein</fullName>
    </submittedName>
</protein>
<organism evidence="2 3">
    <name type="scientific">Candidatus Cryptobacteroides intestinavium</name>
    <dbReference type="NCBI Taxonomy" id="2840766"/>
    <lineage>
        <taxon>Bacteria</taxon>
        <taxon>Pseudomonadati</taxon>
        <taxon>Bacteroidota</taxon>
        <taxon>Bacteroidia</taxon>
        <taxon>Bacteroidales</taxon>
        <taxon>Candidatus Cryptobacteroides</taxon>
    </lineage>
</organism>